<keyword evidence="6" id="KW-0449">Lipoprotein</keyword>
<keyword evidence="4" id="KW-0472">Membrane</keyword>
<evidence type="ECO:0000313" key="8">
    <source>
        <dbReference type="Proteomes" id="UP000195321"/>
    </source>
</evidence>
<comment type="caution">
    <text evidence="7">The sequence shown here is derived from an EMBL/GenBank/DDBJ whole genome shotgun (WGS) entry which is preliminary data.</text>
</comment>
<evidence type="ECO:0000256" key="3">
    <source>
        <dbReference type="ARBA" id="ARBA00022729"/>
    </source>
</evidence>
<dbReference type="InterPro" id="IPR004872">
    <property type="entry name" value="Lipoprotein_NlpA"/>
</dbReference>
<proteinExistence type="inferred from homology"/>
<evidence type="ECO:0000256" key="4">
    <source>
        <dbReference type="ARBA" id="ARBA00023136"/>
    </source>
</evidence>
<dbReference type="EMBL" id="MWPX01000012">
    <property type="protein sequence ID" value="OUM48572.1"/>
    <property type="molecule type" value="Genomic_DNA"/>
</dbReference>
<protein>
    <submittedName>
        <fullName evidence="7">Methionine-binding protein</fullName>
    </submittedName>
</protein>
<accession>A0A1Y3MLV9</accession>
<evidence type="ECO:0000313" key="7">
    <source>
        <dbReference type="EMBL" id="OUM48572.1"/>
    </source>
</evidence>
<dbReference type="Pfam" id="PF03180">
    <property type="entry name" value="Lipoprotein_9"/>
    <property type="match status" value="1"/>
</dbReference>
<dbReference type="SUPFAM" id="SSF53850">
    <property type="entry name" value="Periplasmic binding protein-like II"/>
    <property type="match status" value="1"/>
</dbReference>
<dbReference type="PANTHER" id="PTHR30429">
    <property type="entry name" value="D-METHIONINE-BINDING LIPOPROTEIN METQ"/>
    <property type="match status" value="1"/>
</dbReference>
<dbReference type="Proteomes" id="UP000195321">
    <property type="component" value="Unassembled WGS sequence"/>
</dbReference>
<evidence type="ECO:0000256" key="5">
    <source>
        <dbReference type="ARBA" id="ARBA00023139"/>
    </source>
</evidence>
<comment type="subcellular location">
    <subcellularLocation>
        <location evidence="1">Membrane</location>
        <topology evidence="1">Lipid-anchor</topology>
    </subcellularLocation>
</comment>
<organism evidence="7 8">
    <name type="scientific">Bacillus pseudomycoides</name>
    <dbReference type="NCBI Taxonomy" id="64104"/>
    <lineage>
        <taxon>Bacteria</taxon>
        <taxon>Bacillati</taxon>
        <taxon>Bacillota</taxon>
        <taxon>Bacilli</taxon>
        <taxon>Bacillales</taxon>
        <taxon>Bacillaceae</taxon>
        <taxon>Bacillus</taxon>
        <taxon>Bacillus cereus group</taxon>
    </lineage>
</organism>
<dbReference type="PANTHER" id="PTHR30429:SF0">
    <property type="entry name" value="METHIONINE-BINDING LIPOPROTEIN METQ"/>
    <property type="match status" value="1"/>
</dbReference>
<dbReference type="AlphaFoldDB" id="A0A1Y3MLV9"/>
<keyword evidence="5" id="KW-0564">Palmitate</keyword>
<comment type="similarity">
    <text evidence="2">Belongs to the NlpA lipoprotein family.</text>
</comment>
<dbReference type="GO" id="GO:0016020">
    <property type="term" value="C:membrane"/>
    <property type="evidence" value="ECO:0007669"/>
    <property type="project" value="UniProtKB-SubCell"/>
</dbReference>
<gene>
    <name evidence="7" type="ORF">BW425_13020</name>
</gene>
<name>A0A1Y3MLV9_9BACI</name>
<dbReference type="Gene3D" id="3.40.190.10">
    <property type="entry name" value="Periplasmic binding protein-like II"/>
    <property type="match status" value="2"/>
</dbReference>
<sequence length="81" mass="9050">MVLECAALFINSNYAIDAKLNPTKDAIAIEGSDSPYTNIIAIRKGDENRKEIKELVEVLHSKEIQDFIKKEYKGAVLPVSE</sequence>
<reference evidence="7 8" key="1">
    <citation type="submission" date="2017-02" db="EMBL/GenBank/DDBJ databases">
        <title>Bacillus pseudomycoides isolate FSL K6-0042.</title>
        <authorList>
            <person name="Kovac J."/>
        </authorList>
    </citation>
    <scope>NUCLEOTIDE SEQUENCE [LARGE SCALE GENOMIC DNA]</scope>
    <source>
        <strain evidence="7 8">FSL K6-0042</strain>
    </source>
</reference>
<evidence type="ECO:0000256" key="1">
    <source>
        <dbReference type="ARBA" id="ARBA00004635"/>
    </source>
</evidence>
<keyword evidence="3" id="KW-0732">Signal</keyword>
<evidence type="ECO:0000256" key="2">
    <source>
        <dbReference type="ARBA" id="ARBA00008973"/>
    </source>
</evidence>
<evidence type="ECO:0000256" key="6">
    <source>
        <dbReference type="ARBA" id="ARBA00023288"/>
    </source>
</evidence>